<feature type="compositionally biased region" description="Basic and acidic residues" evidence="3">
    <location>
        <begin position="172"/>
        <end position="186"/>
    </location>
</feature>
<feature type="compositionally biased region" description="Acidic residues" evidence="3">
    <location>
        <begin position="120"/>
        <end position="129"/>
    </location>
</feature>
<dbReference type="GO" id="GO:0006364">
    <property type="term" value="P:rRNA processing"/>
    <property type="evidence" value="ECO:0007669"/>
    <property type="project" value="TreeGrafter"/>
</dbReference>
<dbReference type="AlphaFoldDB" id="A0A7J6WI36"/>
<dbReference type="GO" id="GO:0032545">
    <property type="term" value="C:CURI complex"/>
    <property type="evidence" value="ECO:0007669"/>
    <property type="project" value="TreeGrafter"/>
</dbReference>
<organism evidence="5 6">
    <name type="scientific">Thalictrum thalictroides</name>
    <name type="common">Rue-anemone</name>
    <name type="synonym">Anemone thalictroides</name>
    <dbReference type="NCBI Taxonomy" id="46969"/>
    <lineage>
        <taxon>Eukaryota</taxon>
        <taxon>Viridiplantae</taxon>
        <taxon>Streptophyta</taxon>
        <taxon>Embryophyta</taxon>
        <taxon>Tracheophyta</taxon>
        <taxon>Spermatophyta</taxon>
        <taxon>Magnoliopsida</taxon>
        <taxon>Ranunculales</taxon>
        <taxon>Ranunculaceae</taxon>
        <taxon>Thalictroideae</taxon>
        <taxon>Thalictrum</taxon>
    </lineage>
</organism>
<protein>
    <submittedName>
        <fullName evidence="5">Ribosomal RNA-processing 7 protein</fullName>
    </submittedName>
</protein>
<dbReference type="GO" id="GO:0000028">
    <property type="term" value="P:ribosomal small subunit assembly"/>
    <property type="evidence" value="ECO:0007669"/>
    <property type="project" value="TreeGrafter"/>
</dbReference>
<dbReference type="InterPro" id="IPR040446">
    <property type="entry name" value="RRP7"/>
</dbReference>
<proteinExistence type="inferred from homology"/>
<dbReference type="CDD" id="cd12951">
    <property type="entry name" value="RRP7_Rrp7A"/>
    <property type="match status" value="1"/>
</dbReference>
<feature type="region of interest" description="Disordered" evidence="3">
    <location>
        <begin position="53"/>
        <end position="195"/>
    </location>
</feature>
<dbReference type="Pfam" id="PF12923">
    <property type="entry name" value="RRP7"/>
    <property type="match status" value="1"/>
</dbReference>
<dbReference type="PANTHER" id="PTHR13191:SF0">
    <property type="entry name" value="RIBOSOMAL RNA-PROCESSING PROTEIN 7 HOMOLOG A-RELATED"/>
    <property type="match status" value="1"/>
</dbReference>
<dbReference type="InterPro" id="IPR024326">
    <property type="entry name" value="RRP7_C"/>
</dbReference>
<reference evidence="5 6" key="1">
    <citation type="submission" date="2020-06" db="EMBL/GenBank/DDBJ databases">
        <title>Transcriptomic and genomic resources for Thalictrum thalictroides and T. hernandezii: Facilitating candidate gene discovery in an emerging model plant lineage.</title>
        <authorList>
            <person name="Arias T."/>
            <person name="Riano-Pachon D.M."/>
            <person name="Di Stilio V.S."/>
        </authorList>
    </citation>
    <scope>NUCLEOTIDE SEQUENCE [LARGE SCALE GENOMIC DNA]</scope>
    <source>
        <strain evidence="6">cv. WT478/WT964</strain>
        <tissue evidence="5">Leaves</tissue>
    </source>
</reference>
<keyword evidence="2" id="KW-0175">Coiled coil</keyword>
<name>A0A7J6WI36_THATH</name>
<dbReference type="GO" id="GO:0034456">
    <property type="term" value="C:UTP-C complex"/>
    <property type="evidence" value="ECO:0007669"/>
    <property type="project" value="TreeGrafter"/>
</dbReference>
<feature type="compositionally biased region" description="Basic residues" evidence="3">
    <location>
        <begin position="98"/>
        <end position="110"/>
    </location>
</feature>
<evidence type="ECO:0000256" key="3">
    <source>
        <dbReference type="SAM" id="MobiDB-lite"/>
    </source>
</evidence>
<evidence type="ECO:0000313" key="5">
    <source>
        <dbReference type="EMBL" id="KAF5196623.1"/>
    </source>
</evidence>
<feature type="domain" description="Ribosomal RNA-processing protein 7 C-terminal" evidence="4">
    <location>
        <begin position="216"/>
        <end position="339"/>
    </location>
</feature>
<gene>
    <name evidence="5" type="ORF">FRX31_013790</name>
</gene>
<evidence type="ECO:0000313" key="6">
    <source>
        <dbReference type="Proteomes" id="UP000554482"/>
    </source>
</evidence>
<sequence length="339" mass="38465">MDKRGGKSSKVERIKMRKKLLETGGSLESSIEGHIPSENNLKNEKLIKETIVKNKDKLSGKKRKEQNVTGAAVDKVDHPGSHGKDSSKKIKFEGKEEKKKKKLSKKKRNKQIVSGATVSEIDELDSEGEDGSKKLKEGSVATKKSARLQEADVAVNKRTKKSERVGKKKKDRFPSEKDNKLIKEENGSAASDVYHISSVDVDSSKGMKKWVTEYHQSRPGLEILQQRIDEFIISHEEQEEQTRKEKEALAAEGGWTVVVHQKGRKKTTDTESGTTMGSVAQAAVVEKMKNVRKKDVGPDFYRFQKRDAQRNEIMMLQSKFEQDKKRIQQLRAARKFRPY</sequence>
<evidence type="ECO:0000256" key="2">
    <source>
        <dbReference type="SAM" id="Coils"/>
    </source>
</evidence>
<dbReference type="Gene3D" id="6.10.250.1770">
    <property type="match status" value="1"/>
</dbReference>
<feature type="compositionally biased region" description="Basic and acidic residues" evidence="3">
    <location>
        <begin position="74"/>
        <end position="97"/>
    </location>
</feature>
<comment type="caution">
    <text evidence="5">The sequence shown here is derived from an EMBL/GenBank/DDBJ whole genome shotgun (WGS) entry which is preliminary data.</text>
</comment>
<comment type="similarity">
    <text evidence="1">Belongs to the RRP7 family.</text>
</comment>
<accession>A0A7J6WI36</accession>
<feature type="compositionally biased region" description="Basic residues" evidence="3">
    <location>
        <begin position="157"/>
        <end position="171"/>
    </location>
</feature>
<evidence type="ECO:0000256" key="1">
    <source>
        <dbReference type="ARBA" id="ARBA00006110"/>
    </source>
</evidence>
<dbReference type="Proteomes" id="UP000554482">
    <property type="component" value="Unassembled WGS sequence"/>
</dbReference>
<evidence type="ECO:0000259" key="4">
    <source>
        <dbReference type="Pfam" id="PF12923"/>
    </source>
</evidence>
<dbReference type="OrthoDB" id="5390at2759"/>
<feature type="coiled-coil region" evidence="2">
    <location>
        <begin position="221"/>
        <end position="252"/>
    </location>
</feature>
<dbReference type="PANTHER" id="PTHR13191">
    <property type="entry name" value="RIBOSOMAL RNA PROCESSING PROTEIN 7-RELATED"/>
    <property type="match status" value="1"/>
</dbReference>
<dbReference type="EMBL" id="JABWDY010015722">
    <property type="protein sequence ID" value="KAF5196623.1"/>
    <property type="molecule type" value="Genomic_DNA"/>
</dbReference>
<keyword evidence="6" id="KW-1185">Reference proteome</keyword>